<feature type="compositionally biased region" description="Polar residues" evidence="2">
    <location>
        <begin position="14"/>
        <end position="27"/>
    </location>
</feature>
<gene>
    <name evidence="4" type="ORF">COCMIDRAFT_98391</name>
</gene>
<evidence type="ECO:0000313" key="5">
    <source>
        <dbReference type="Proteomes" id="UP000054032"/>
    </source>
</evidence>
<feature type="region of interest" description="Disordered" evidence="2">
    <location>
        <begin position="109"/>
        <end position="138"/>
    </location>
</feature>
<feature type="region of interest" description="Disordered" evidence="2">
    <location>
        <begin position="1"/>
        <end position="27"/>
    </location>
</feature>
<evidence type="ECO:0000256" key="1">
    <source>
        <dbReference type="SAM" id="Coils"/>
    </source>
</evidence>
<accession>W6Z331</accession>
<proteinExistence type="predicted"/>
<dbReference type="GeneID" id="19129252"/>
<feature type="domain" description="DUF6697" evidence="3">
    <location>
        <begin position="200"/>
        <end position="445"/>
    </location>
</feature>
<dbReference type="OrthoDB" id="5427977at2759"/>
<keyword evidence="1" id="KW-0175">Coiled coil</keyword>
<dbReference type="KEGG" id="bor:COCMIDRAFT_98391"/>
<dbReference type="Pfam" id="PF20411">
    <property type="entry name" value="DUF6697"/>
    <property type="match status" value="1"/>
</dbReference>
<keyword evidence="5" id="KW-1185">Reference proteome</keyword>
<dbReference type="EMBL" id="KI964006">
    <property type="protein sequence ID" value="EUC44340.1"/>
    <property type="molecule type" value="Genomic_DNA"/>
</dbReference>
<dbReference type="eggNOG" id="ENOG502SXRQ">
    <property type="taxonomic scope" value="Eukaryota"/>
</dbReference>
<sequence length="455" mass="51781">MGKQLDPAADKFSPTASQRNNETLQEKNASTYLEARLQNLEERHTGLQEDVVGLKELCHILSSTVDKLNKRDLPVHSGPLRTVSDIEASLQDAKHFSMELERLKEEVHGSMNNGSDGTAKKSIPPHLRKSKVASSISDSPEQIQATIALVDSQAKQQLMPAPTPPASPKITARGESESWKPHYITTLAPFAGNIPCADVTFHPNFLANHLGGIPWSPGLRFVKGKGPCILRNRIYYQLDLENEPYLPQAPGMHGAKLTAFFNKAPEEEFGGLFDADSNSYESVPMFVLVNKRYVYYGNYSQTRWSDKLDHDTMATKVPEHVKNFWAEELASPTREEWVTEELKKHFFRRPEYSGRLFSTPDDATTINSVEDAKLTEKMVRDVRKYVDELRQWDREASMKTALIKKQSILDAFNASDMDETPALRLWWEYLECVDWRKDFYDLLVTLQKREGQKYA</sequence>
<evidence type="ECO:0000259" key="3">
    <source>
        <dbReference type="Pfam" id="PF20411"/>
    </source>
</evidence>
<dbReference type="InterPro" id="IPR046520">
    <property type="entry name" value="DUF6697"/>
</dbReference>
<dbReference type="HOGENOM" id="CLU_531147_0_0_1"/>
<evidence type="ECO:0000256" key="2">
    <source>
        <dbReference type="SAM" id="MobiDB-lite"/>
    </source>
</evidence>
<feature type="coiled-coil region" evidence="1">
    <location>
        <begin position="30"/>
        <end position="57"/>
    </location>
</feature>
<dbReference type="RefSeq" id="XP_007689151.1">
    <property type="nucleotide sequence ID" value="XM_007690961.1"/>
</dbReference>
<evidence type="ECO:0000313" key="4">
    <source>
        <dbReference type="EMBL" id="EUC44340.1"/>
    </source>
</evidence>
<dbReference type="Proteomes" id="UP000054032">
    <property type="component" value="Unassembled WGS sequence"/>
</dbReference>
<dbReference type="AlphaFoldDB" id="W6Z331"/>
<organism evidence="4 5">
    <name type="scientific">Bipolaris oryzae ATCC 44560</name>
    <dbReference type="NCBI Taxonomy" id="930090"/>
    <lineage>
        <taxon>Eukaryota</taxon>
        <taxon>Fungi</taxon>
        <taxon>Dikarya</taxon>
        <taxon>Ascomycota</taxon>
        <taxon>Pezizomycotina</taxon>
        <taxon>Dothideomycetes</taxon>
        <taxon>Pleosporomycetidae</taxon>
        <taxon>Pleosporales</taxon>
        <taxon>Pleosporineae</taxon>
        <taxon>Pleosporaceae</taxon>
        <taxon>Bipolaris</taxon>
    </lineage>
</organism>
<name>W6Z331_COCMI</name>
<protein>
    <recommendedName>
        <fullName evidence="3">DUF6697 domain-containing protein</fullName>
    </recommendedName>
</protein>
<reference evidence="4 5" key="1">
    <citation type="journal article" date="2013" name="PLoS Genet.">
        <title>Comparative genome structure, secondary metabolite, and effector coding capacity across Cochliobolus pathogens.</title>
        <authorList>
            <person name="Condon B.J."/>
            <person name="Leng Y."/>
            <person name="Wu D."/>
            <person name="Bushley K.E."/>
            <person name="Ohm R.A."/>
            <person name="Otillar R."/>
            <person name="Martin J."/>
            <person name="Schackwitz W."/>
            <person name="Grimwood J."/>
            <person name="MohdZainudin N."/>
            <person name="Xue C."/>
            <person name="Wang R."/>
            <person name="Manning V.A."/>
            <person name="Dhillon B."/>
            <person name="Tu Z.J."/>
            <person name="Steffenson B.J."/>
            <person name="Salamov A."/>
            <person name="Sun H."/>
            <person name="Lowry S."/>
            <person name="LaButti K."/>
            <person name="Han J."/>
            <person name="Copeland A."/>
            <person name="Lindquist E."/>
            <person name="Barry K."/>
            <person name="Schmutz J."/>
            <person name="Baker S.E."/>
            <person name="Ciuffetti L.M."/>
            <person name="Grigoriev I.V."/>
            <person name="Zhong S."/>
            <person name="Turgeon B.G."/>
        </authorList>
    </citation>
    <scope>NUCLEOTIDE SEQUENCE [LARGE SCALE GENOMIC DNA]</scope>
    <source>
        <strain evidence="4 5">ATCC 44560</strain>
    </source>
</reference>